<dbReference type="Proteomes" id="UP000554837">
    <property type="component" value="Unassembled WGS sequence"/>
</dbReference>
<comment type="caution">
    <text evidence="1">The sequence shown here is derived from an EMBL/GenBank/DDBJ whole genome shotgun (WGS) entry which is preliminary data.</text>
</comment>
<accession>A0A840RZ12</accession>
<reference evidence="1 2" key="1">
    <citation type="submission" date="2020-08" db="EMBL/GenBank/DDBJ databases">
        <title>Genomic Encyclopedia of Type Strains, Phase IV (KMG-IV): sequencing the most valuable type-strain genomes for metagenomic binning, comparative biology and taxonomic classification.</title>
        <authorList>
            <person name="Goeker M."/>
        </authorList>
    </citation>
    <scope>NUCLEOTIDE SEQUENCE [LARGE SCALE GENOMIC DNA]</scope>
    <source>
        <strain evidence="1 2">DSM 23958</strain>
    </source>
</reference>
<dbReference type="RefSeq" id="WP_138857715.1">
    <property type="nucleotide sequence ID" value="NZ_CP040709.1"/>
</dbReference>
<protein>
    <submittedName>
        <fullName evidence="1">Uncharacterized protein</fullName>
    </submittedName>
</protein>
<proteinExistence type="predicted"/>
<dbReference type="OrthoDB" id="9554349at2"/>
<name>A0A840RZ12_9BURK</name>
<evidence type="ECO:0000313" key="2">
    <source>
        <dbReference type="Proteomes" id="UP000554837"/>
    </source>
</evidence>
<sequence length="190" mass="21601">MFQEHELRGLADWQVLDGFSEASAGKAVGVFASAVESRGPFKADIRGNSYNSYEGVYVYRPELVVREAGVLDGRPYVRHRFPSLVFYFSLFAPVVAFGRTEWDKQIYDDGGPYGCWGFGGLDLPQCLKLEDLEPGPFRSAIEHAIGLSGYRCLTPQELHQPMPSWFEPLQRSEGLEPWDRLFHLLFQFND</sequence>
<dbReference type="EMBL" id="JACHHO010000001">
    <property type="protein sequence ID" value="MBB5203215.1"/>
    <property type="molecule type" value="Genomic_DNA"/>
</dbReference>
<dbReference type="AlphaFoldDB" id="A0A840RZ12"/>
<gene>
    <name evidence="1" type="ORF">HNQ51_000508</name>
</gene>
<evidence type="ECO:0000313" key="1">
    <source>
        <dbReference type="EMBL" id="MBB5203215.1"/>
    </source>
</evidence>
<organism evidence="1 2">
    <name type="scientific">Inhella inkyongensis</name>
    <dbReference type="NCBI Taxonomy" id="392593"/>
    <lineage>
        <taxon>Bacteria</taxon>
        <taxon>Pseudomonadati</taxon>
        <taxon>Pseudomonadota</taxon>
        <taxon>Betaproteobacteria</taxon>
        <taxon>Burkholderiales</taxon>
        <taxon>Sphaerotilaceae</taxon>
        <taxon>Inhella</taxon>
    </lineage>
</organism>
<keyword evidence="2" id="KW-1185">Reference proteome</keyword>